<protein>
    <submittedName>
        <fullName evidence="1">Periplasmic serine protease (ClpP class)</fullName>
    </submittedName>
</protein>
<reference evidence="1 2" key="1">
    <citation type="journal article" date="2014" name="PLoS Genet.">
        <title>Phylogenetically driven sequencing of extremely halophilic archaea reveals strategies for static and dynamic osmo-response.</title>
        <authorList>
            <person name="Becker E.A."/>
            <person name="Seitzer P.M."/>
            <person name="Tritt A."/>
            <person name="Larsen D."/>
            <person name="Krusor M."/>
            <person name="Yao A.I."/>
            <person name="Wu D."/>
            <person name="Madern D."/>
            <person name="Eisen J.A."/>
            <person name="Darling A.E."/>
            <person name="Facciotti M.T."/>
        </authorList>
    </citation>
    <scope>NUCLEOTIDE SEQUENCE [LARGE SCALE GENOMIC DNA]</scope>
    <source>
        <strain evidence="1 2">JCM 10247</strain>
    </source>
</reference>
<keyword evidence="1" id="KW-0378">Hydrolase</keyword>
<evidence type="ECO:0000313" key="2">
    <source>
        <dbReference type="Proteomes" id="UP000011572"/>
    </source>
</evidence>
<proteinExistence type="predicted"/>
<evidence type="ECO:0000313" key="1">
    <source>
        <dbReference type="EMBL" id="ELZ30109.1"/>
    </source>
</evidence>
<sequence length="306" mass="34223">MPTFGGVIDEIQEVNDKQESAFDQVRGKYLQQVADETGRDVILYSSGWTEIDQNSPQFSITDTDVQGFMETISDLDSDELDLLLHSPGGSTEVAEQIVGYLRSKFDSIRIIVPQAAMSAATLICCAADEVVMGHHSSLGPTDPQMLLPTKTGQRWVPAQTIVDQFEEVDDKIQQGEEIAHYTPILSQYDPGLKQEAKNAIDLTNKLAEDWAETYMFSGDPQAAQKASDVSSYLSNHTNFLSHNRRLSRQHIDRETPMNVVGLEQNQDLQDAVLSVFHAVTASHGHKGYTKIIENHNKDRYVRRLQE</sequence>
<accession>M0D7J0</accession>
<organism evidence="1 2">
    <name type="scientific">Halorubrum distributum JCM 10247</name>
    <dbReference type="NCBI Taxonomy" id="1227486"/>
    <lineage>
        <taxon>Archaea</taxon>
        <taxon>Methanobacteriati</taxon>
        <taxon>Methanobacteriota</taxon>
        <taxon>Stenosarchaea group</taxon>
        <taxon>Halobacteria</taxon>
        <taxon>Halobacteriales</taxon>
        <taxon>Haloferacaceae</taxon>
        <taxon>Halorubrum</taxon>
        <taxon>Halorubrum distributum group</taxon>
    </lineage>
</organism>
<dbReference type="InterPro" id="IPR029045">
    <property type="entry name" value="ClpP/crotonase-like_dom_sf"/>
</dbReference>
<dbReference type="Gene3D" id="3.90.226.10">
    <property type="entry name" value="2-enoyl-CoA Hydratase, Chain A, domain 1"/>
    <property type="match status" value="1"/>
</dbReference>
<dbReference type="SUPFAM" id="SSF52096">
    <property type="entry name" value="ClpP/crotonase"/>
    <property type="match status" value="1"/>
</dbReference>
<dbReference type="Proteomes" id="UP000011572">
    <property type="component" value="Unassembled WGS sequence"/>
</dbReference>
<dbReference type="EMBL" id="AOIW01000066">
    <property type="protein sequence ID" value="ELZ30109.1"/>
    <property type="molecule type" value="Genomic_DNA"/>
</dbReference>
<dbReference type="PANTHER" id="PTHR35984">
    <property type="entry name" value="PERIPLASMIC SERINE PROTEASE"/>
    <property type="match status" value="1"/>
</dbReference>
<gene>
    <name evidence="1" type="ORF">C473_13364</name>
</gene>
<dbReference type="GO" id="GO:0006508">
    <property type="term" value="P:proteolysis"/>
    <property type="evidence" value="ECO:0007669"/>
    <property type="project" value="UniProtKB-KW"/>
</dbReference>
<keyword evidence="1" id="KW-0645">Protease</keyword>
<dbReference type="AlphaFoldDB" id="M0D7J0"/>
<dbReference type="Pfam" id="PF01972">
    <property type="entry name" value="SDH_protease"/>
    <property type="match status" value="1"/>
</dbReference>
<dbReference type="GO" id="GO:0016020">
    <property type="term" value="C:membrane"/>
    <property type="evidence" value="ECO:0007669"/>
    <property type="project" value="InterPro"/>
</dbReference>
<dbReference type="GO" id="GO:0008233">
    <property type="term" value="F:peptidase activity"/>
    <property type="evidence" value="ECO:0007669"/>
    <property type="project" value="UniProtKB-KW"/>
</dbReference>
<comment type="caution">
    <text evidence="1">The sequence shown here is derived from an EMBL/GenBank/DDBJ whole genome shotgun (WGS) entry which is preliminary data.</text>
</comment>
<name>M0D7J0_9EURY</name>
<dbReference type="InterPro" id="IPR002825">
    <property type="entry name" value="Pept_S49_ser-pept_pro"/>
</dbReference>
<dbReference type="PANTHER" id="PTHR35984:SF1">
    <property type="entry name" value="PERIPLASMIC SERINE PROTEASE"/>
    <property type="match status" value="1"/>
</dbReference>